<reference evidence="2" key="1">
    <citation type="submission" date="2016-11" db="EMBL/GenBank/DDBJ databases">
        <authorList>
            <person name="Varghese N."/>
            <person name="Submissions S."/>
        </authorList>
    </citation>
    <scope>NUCLEOTIDE SEQUENCE [LARGE SCALE GENOMIC DNA]</scope>
    <source>
        <strain evidence="2">DSM 19741</strain>
    </source>
</reference>
<gene>
    <name evidence="1" type="ORF">SAMN05444396_104371</name>
</gene>
<keyword evidence="2" id="KW-1185">Reference proteome</keyword>
<protein>
    <submittedName>
        <fullName evidence="1">Uncharacterized protein</fullName>
    </submittedName>
</protein>
<accession>A0A1M5H4V7</accession>
<evidence type="ECO:0000313" key="1">
    <source>
        <dbReference type="EMBL" id="SHG10984.1"/>
    </source>
</evidence>
<dbReference type="EMBL" id="FQWE01000004">
    <property type="protein sequence ID" value="SHG10984.1"/>
    <property type="molecule type" value="Genomic_DNA"/>
</dbReference>
<organism evidence="1 2">
    <name type="scientific">Flavobacterium segetis</name>
    <dbReference type="NCBI Taxonomy" id="271157"/>
    <lineage>
        <taxon>Bacteria</taxon>
        <taxon>Pseudomonadati</taxon>
        <taxon>Bacteroidota</taxon>
        <taxon>Flavobacteriia</taxon>
        <taxon>Flavobacteriales</taxon>
        <taxon>Flavobacteriaceae</taxon>
        <taxon>Flavobacterium</taxon>
    </lineage>
</organism>
<dbReference type="Proteomes" id="UP000184036">
    <property type="component" value="Unassembled WGS sequence"/>
</dbReference>
<proteinExistence type="predicted"/>
<sequence length="27" mass="3184">MSSPFFKNPSSIDEGFFVYSNVRDWLI</sequence>
<name>A0A1M5H4V7_9FLAO</name>
<dbReference type="STRING" id="271157.SAMN05444396_104371"/>
<evidence type="ECO:0000313" key="2">
    <source>
        <dbReference type="Proteomes" id="UP000184036"/>
    </source>
</evidence>
<dbReference type="AlphaFoldDB" id="A0A1M5H4V7"/>